<reference evidence="1" key="2">
    <citation type="submission" date="2025-09" db="UniProtKB">
        <authorList>
            <consortium name="Ensembl"/>
        </authorList>
    </citation>
    <scope>IDENTIFICATION</scope>
</reference>
<dbReference type="AlphaFoldDB" id="A0A3Q3G564"/>
<protein>
    <submittedName>
        <fullName evidence="1">Uncharacterized protein</fullName>
    </submittedName>
</protein>
<sequence>MVSLESQFMFKLDEYTPRLLKIFHSKGGSMGLKLRSILLKDADEDSVARDLAVQSMKRYRIKTNVSEDPEDIGIVVYGVKALTALKNFPRACSMLVGLTYAVDLAYPKELRYTFEVFQKLLLELDSSKLSPKVTSLKNKLLA</sequence>
<name>A0A3Q3G564_9LABR</name>
<organism evidence="1 2">
    <name type="scientific">Labrus bergylta</name>
    <name type="common">ballan wrasse</name>
    <dbReference type="NCBI Taxonomy" id="56723"/>
    <lineage>
        <taxon>Eukaryota</taxon>
        <taxon>Metazoa</taxon>
        <taxon>Chordata</taxon>
        <taxon>Craniata</taxon>
        <taxon>Vertebrata</taxon>
        <taxon>Euteleostomi</taxon>
        <taxon>Actinopterygii</taxon>
        <taxon>Neopterygii</taxon>
        <taxon>Teleostei</taxon>
        <taxon>Neoteleostei</taxon>
        <taxon>Acanthomorphata</taxon>
        <taxon>Eupercaria</taxon>
        <taxon>Labriformes</taxon>
        <taxon>Labridae</taxon>
        <taxon>Labrus</taxon>
    </lineage>
</organism>
<dbReference type="Proteomes" id="UP000261660">
    <property type="component" value="Unplaced"/>
</dbReference>
<evidence type="ECO:0000313" key="1">
    <source>
        <dbReference type="Ensembl" id="ENSLBEP00000027957.1"/>
    </source>
</evidence>
<keyword evidence="2" id="KW-1185">Reference proteome</keyword>
<evidence type="ECO:0000313" key="2">
    <source>
        <dbReference type="Proteomes" id="UP000261660"/>
    </source>
</evidence>
<dbReference type="PANTHER" id="PTHR31025:SF25">
    <property type="entry name" value="ZINC FINGER (C2H2)-60"/>
    <property type="match status" value="1"/>
</dbReference>
<dbReference type="Ensembl" id="ENSLBET00000029289.1">
    <property type="protein sequence ID" value="ENSLBEP00000027957.1"/>
    <property type="gene ID" value="ENSLBEG00000021195.1"/>
</dbReference>
<dbReference type="GeneTree" id="ENSGT00950000182912"/>
<dbReference type="PANTHER" id="PTHR31025">
    <property type="entry name" value="SI:CH211-196P9.1-RELATED"/>
    <property type="match status" value="1"/>
</dbReference>
<proteinExistence type="predicted"/>
<accession>A0A3Q3G564</accession>
<reference evidence="1" key="1">
    <citation type="submission" date="2025-08" db="UniProtKB">
        <authorList>
            <consortium name="Ensembl"/>
        </authorList>
    </citation>
    <scope>IDENTIFICATION</scope>
</reference>